<dbReference type="EMBL" id="JAVIIS010000026">
    <property type="protein sequence ID" value="MDX8441595.1"/>
    <property type="molecule type" value="Genomic_DNA"/>
</dbReference>
<dbReference type="Pfam" id="PF14559">
    <property type="entry name" value="TPR_19"/>
    <property type="match status" value="1"/>
</dbReference>
<dbReference type="Pfam" id="PF08238">
    <property type="entry name" value="Sel1"/>
    <property type="match status" value="3"/>
</dbReference>
<gene>
    <name evidence="3" type="ORF">RFM51_18555</name>
</gene>
<proteinExistence type="predicted"/>
<evidence type="ECO:0000313" key="3">
    <source>
        <dbReference type="EMBL" id="MDX8441595.1"/>
    </source>
</evidence>
<accession>A0ABU4WZV7</accession>
<organism evidence="3 4">
    <name type="scientific">Mesorhizobium australafricanum</name>
    <dbReference type="NCBI Taxonomy" id="3072311"/>
    <lineage>
        <taxon>Bacteria</taxon>
        <taxon>Pseudomonadati</taxon>
        <taxon>Pseudomonadota</taxon>
        <taxon>Alphaproteobacteria</taxon>
        <taxon>Hyphomicrobiales</taxon>
        <taxon>Phyllobacteriaceae</taxon>
        <taxon>Mesorhizobium</taxon>
    </lineage>
</organism>
<dbReference type="InterPro" id="IPR052039">
    <property type="entry name" value="Caspase-related_regulators"/>
</dbReference>
<dbReference type="Pfam" id="PF00656">
    <property type="entry name" value="Peptidase_C14"/>
    <property type="match status" value="1"/>
</dbReference>
<feature type="compositionally biased region" description="Gly residues" evidence="1">
    <location>
        <begin position="647"/>
        <end position="657"/>
    </location>
</feature>
<dbReference type="InterPro" id="IPR001309">
    <property type="entry name" value="Pept_C14_p20"/>
</dbReference>
<dbReference type="PANTHER" id="PTHR22576">
    <property type="entry name" value="MUCOSA ASSOCIATED LYMPHOID TISSUE LYMPHOMA TRANSLOCATION PROTEIN 1/PARACASPASE"/>
    <property type="match status" value="1"/>
</dbReference>
<dbReference type="Proteomes" id="UP001272097">
    <property type="component" value="Unassembled WGS sequence"/>
</dbReference>
<dbReference type="InterPro" id="IPR006597">
    <property type="entry name" value="Sel1-like"/>
</dbReference>
<dbReference type="PROSITE" id="PS50208">
    <property type="entry name" value="CASPASE_P20"/>
    <property type="match status" value="1"/>
</dbReference>
<dbReference type="Gene3D" id="1.25.40.10">
    <property type="entry name" value="Tetratricopeptide repeat domain"/>
    <property type="match status" value="1"/>
</dbReference>
<dbReference type="Gene3D" id="3.40.50.1460">
    <property type="match status" value="1"/>
</dbReference>
<dbReference type="InterPro" id="IPR029030">
    <property type="entry name" value="Caspase-like_dom_sf"/>
</dbReference>
<dbReference type="InterPro" id="IPR011990">
    <property type="entry name" value="TPR-like_helical_dom_sf"/>
</dbReference>
<feature type="domain" description="Caspase family p20" evidence="2">
    <location>
        <begin position="8"/>
        <end position="137"/>
    </location>
</feature>
<evidence type="ECO:0000313" key="4">
    <source>
        <dbReference type="Proteomes" id="UP001272097"/>
    </source>
</evidence>
<name>A0ABU4WZV7_9HYPH</name>
<feature type="region of interest" description="Disordered" evidence="1">
    <location>
        <begin position="596"/>
        <end position="666"/>
    </location>
</feature>
<evidence type="ECO:0000259" key="2">
    <source>
        <dbReference type="PROSITE" id="PS50208"/>
    </source>
</evidence>
<dbReference type="SUPFAM" id="SSF52129">
    <property type="entry name" value="Caspase-like"/>
    <property type="match status" value="1"/>
</dbReference>
<dbReference type="SUPFAM" id="SSF81901">
    <property type="entry name" value="HCP-like"/>
    <property type="match status" value="1"/>
</dbReference>
<comment type="caution">
    <text evidence="3">The sequence shown here is derived from an EMBL/GenBank/DDBJ whole genome shotgun (WGS) entry which is preliminary data.</text>
</comment>
<dbReference type="RefSeq" id="WP_320215554.1">
    <property type="nucleotide sequence ID" value="NZ_JAVIIS010000026.1"/>
</dbReference>
<evidence type="ECO:0000256" key="1">
    <source>
        <dbReference type="SAM" id="MobiDB-lite"/>
    </source>
</evidence>
<dbReference type="SMART" id="SM00671">
    <property type="entry name" value="SEL1"/>
    <property type="match status" value="3"/>
</dbReference>
<protein>
    <submittedName>
        <fullName evidence="3">Caspase family protein</fullName>
    </submittedName>
</protein>
<keyword evidence="4" id="KW-1185">Reference proteome</keyword>
<dbReference type="PANTHER" id="PTHR22576:SF37">
    <property type="entry name" value="MUCOSA-ASSOCIATED LYMPHOID TISSUE LYMPHOMA TRANSLOCATION PROTEIN 1"/>
    <property type="match status" value="1"/>
</dbReference>
<feature type="compositionally biased region" description="Low complexity" evidence="1">
    <location>
        <begin position="634"/>
        <end position="646"/>
    </location>
</feature>
<sequence length="666" mass="70041">MTMDARADRRVALVIGNSEYREIPALKNPDKDAEDVSKTFRLAGFEVFTGKDLTRLQFEEQFRNYLAAADGADLAVVYYSGHGFQIGGENFLIPVDASLKDPADMEVQAIKVNDVLQQLRSKSKIQVIILDACRNNPFPRKDYWLRDQLIVAGGTGLAQVTGSQNTLIAFATEPGAVAYDGSGNLSPFSSAFSRRALAPNQEIRSVMAAVRRDVVKATNGKQVPWENSSLIDDVVLMRGANTEAQQVMASPDGQRQQGLTERGIRVATAAKAIEDRDISVPVGVGPVPLKLGLPASDASIILKLANYPATGTLSLPDRVLSPQSDLMAAEVNDLRYEPQIGSAAPAEIGFQIGGGGTSKRATMKLSPSVDPCDQAAGEPLDLQGVVPGRLPNEIGGGAVEACAAAVDTYPDVARFHYELGRALLAAGKVDEARQAIQDAADKGHIRAVFQLGYIASSGLGTAMDTTKANGFYSKASDKGDPYAMAAWGRALFNGIGVQRDTGKGLDLLLQAAAMGHVNAMTDLAMIFKEGRNSVPADPARALAFLKAGIERQNVHSMSILGLAGRSTQTVAVCKPKIVRKIVTKIKVVRIPTPTVFGTPVKPIQNDTGPVPWRGSDGDHPEPKGGSSNSGGTSGSDSGSTSGSDTGSTGGLDTGSTGGFDSVSTGF</sequence>
<dbReference type="InterPro" id="IPR011600">
    <property type="entry name" value="Pept_C14_caspase"/>
</dbReference>
<reference evidence="3 4" key="1">
    <citation type="submission" date="2023-08" db="EMBL/GenBank/DDBJ databases">
        <title>Implementing the SeqCode for naming new Mesorhizobium species isolated from Vachellia karroo root nodules.</title>
        <authorList>
            <person name="Van Lill M."/>
        </authorList>
    </citation>
    <scope>NUCLEOTIDE SEQUENCE [LARGE SCALE GENOMIC DNA]</scope>
    <source>
        <strain evidence="3 4">VK3E</strain>
    </source>
</reference>